<dbReference type="Gene3D" id="3.30.70.270">
    <property type="match status" value="1"/>
</dbReference>
<dbReference type="InterPro" id="IPR043128">
    <property type="entry name" value="Rev_trsase/Diguanyl_cyclase"/>
</dbReference>
<dbReference type="InterPro" id="IPR052155">
    <property type="entry name" value="Biofilm_reg_signaling"/>
</dbReference>
<dbReference type="EMBL" id="CADCTF010000053">
    <property type="protein sequence ID" value="CAA9228150.1"/>
    <property type="molecule type" value="Genomic_DNA"/>
</dbReference>
<dbReference type="SMART" id="SM00052">
    <property type="entry name" value="EAL"/>
    <property type="match status" value="1"/>
</dbReference>
<evidence type="ECO:0000259" key="1">
    <source>
        <dbReference type="PROSITE" id="PS50883"/>
    </source>
</evidence>
<name>A0A6J4HN94_9ACTN</name>
<evidence type="ECO:0000313" key="3">
    <source>
        <dbReference type="EMBL" id="CAA9228150.1"/>
    </source>
</evidence>
<dbReference type="InterPro" id="IPR024096">
    <property type="entry name" value="NO_sig/Golgi_transp_ligand-bd"/>
</dbReference>
<dbReference type="PANTHER" id="PTHR44757">
    <property type="entry name" value="DIGUANYLATE CYCLASE DGCP"/>
    <property type="match status" value="1"/>
</dbReference>
<reference evidence="3" key="1">
    <citation type="submission" date="2020-02" db="EMBL/GenBank/DDBJ databases">
        <authorList>
            <person name="Meier V. D."/>
        </authorList>
    </citation>
    <scope>NUCLEOTIDE SEQUENCE</scope>
    <source>
        <strain evidence="3">AVDCRST_MAG50</strain>
    </source>
</reference>
<dbReference type="AlphaFoldDB" id="A0A6J4HN94"/>
<feature type="domain" description="EAL" evidence="1">
    <location>
        <begin position="695"/>
        <end position="946"/>
    </location>
</feature>
<dbReference type="Pfam" id="PF00990">
    <property type="entry name" value="GGDEF"/>
    <property type="match status" value="1"/>
</dbReference>
<protein>
    <submittedName>
        <fullName evidence="3">Diguanylate cyclase/phosphodiesterase (GGDEF &amp; EAL domains) with PAS/PAC sensor(S)</fullName>
    </submittedName>
</protein>
<dbReference type="Gene3D" id="3.20.20.450">
    <property type="entry name" value="EAL domain"/>
    <property type="match status" value="1"/>
</dbReference>
<dbReference type="PROSITE" id="PS50887">
    <property type="entry name" value="GGDEF"/>
    <property type="match status" value="1"/>
</dbReference>
<dbReference type="SMART" id="SM00267">
    <property type="entry name" value="GGDEF"/>
    <property type="match status" value="1"/>
</dbReference>
<dbReference type="SUPFAM" id="SSF55781">
    <property type="entry name" value="GAF domain-like"/>
    <property type="match status" value="1"/>
</dbReference>
<dbReference type="PANTHER" id="PTHR44757:SF2">
    <property type="entry name" value="BIOFILM ARCHITECTURE MAINTENANCE PROTEIN MBAA"/>
    <property type="match status" value="1"/>
</dbReference>
<dbReference type="CDD" id="cd01948">
    <property type="entry name" value="EAL"/>
    <property type="match status" value="1"/>
</dbReference>
<evidence type="ECO:0000259" key="2">
    <source>
        <dbReference type="PROSITE" id="PS50887"/>
    </source>
</evidence>
<dbReference type="SUPFAM" id="SSF55073">
    <property type="entry name" value="Nucleotide cyclase"/>
    <property type="match status" value="1"/>
</dbReference>
<dbReference type="InterPro" id="IPR001633">
    <property type="entry name" value="EAL_dom"/>
</dbReference>
<dbReference type="Pfam" id="PF00563">
    <property type="entry name" value="EAL"/>
    <property type="match status" value="1"/>
</dbReference>
<dbReference type="FunFam" id="3.30.70.270:FF:000001">
    <property type="entry name" value="Diguanylate cyclase domain protein"/>
    <property type="match status" value="1"/>
</dbReference>
<proteinExistence type="predicted"/>
<dbReference type="InterPro" id="IPR029016">
    <property type="entry name" value="GAF-like_dom_sf"/>
</dbReference>
<dbReference type="SUPFAM" id="SSF111126">
    <property type="entry name" value="Ligand-binding domain in the NO signalling and Golgi transport"/>
    <property type="match status" value="1"/>
</dbReference>
<dbReference type="NCBIfam" id="TIGR00254">
    <property type="entry name" value="GGDEF"/>
    <property type="match status" value="1"/>
</dbReference>
<gene>
    <name evidence="3" type="ORF">AVDCRST_MAG50-1626</name>
</gene>
<dbReference type="PROSITE" id="PS50883">
    <property type="entry name" value="EAL"/>
    <property type="match status" value="1"/>
</dbReference>
<dbReference type="SUPFAM" id="SSF141868">
    <property type="entry name" value="EAL domain-like"/>
    <property type="match status" value="1"/>
</dbReference>
<organism evidence="3">
    <name type="scientific">uncultured Acidimicrobiales bacterium</name>
    <dbReference type="NCBI Taxonomy" id="310071"/>
    <lineage>
        <taxon>Bacteria</taxon>
        <taxon>Bacillati</taxon>
        <taxon>Actinomycetota</taxon>
        <taxon>Acidimicrobiia</taxon>
        <taxon>Acidimicrobiales</taxon>
        <taxon>environmental samples</taxon>
    </lineage>
</organism>
<sequence>MAPPRPALREISNDVIAPIIDYVERALGAHGVDELLGLAGEERPLEELRDARKWGGYLDAVALFDAASELCGDSDVGQRVGEELFRRHRSQGYLTAMQQACATPADALRLCADYSTKLSIGRTHRCVEEGPNYIVIESHGTDGAPSNGYFCSMTAGHWGQVPTLFGFVGVSVETRCQARGHETCRVRVSWGTEALPVIGAPGSEVDFNQLMRDFEVMQSVGRKLASAADLSAVLDGILDGVDGGITAARIVVAVKLESGERLIRSRGVRPADADGVASQILAHDQASTVNVGHHALSALTVPLVSSRGMRGAVTAIQPPGTSSIPGDRRKVEAFAEHAAAAFEAVWTRQLAEHSQATANGLLNLARAVAEAASPEEVGERLTGLLPQLVGADVASVWWWDGAADRLRLQARTGGPLDGDDVGTELGVEDHPEIRAFMNDLSPLMLDAADAAALVPLAVDGFRISQCAVVPVIARGAFAGLVCAGFIDRPALSAEQCFARLAGAAGITATALDNALLLQQIRHQALHDALTGLPNRPLLEDRARQALTLAERAGDGISLLFLDLDRFKNVNDTLGHQAGDELIRQVAFRLRSRLRASDTLARMGGDEFVVLLPDTSTVPAATKVAQDLVDTLRAPFEIAGRNLFVSGSVGVATSPLHGSDYDTLLQRADAAMYEAKGDGGNSCSAPSVRTPHREQRLDLETRLHSALERHELVVLYQPQIEMATMKVKGVEALIRWDHESLGRLAPGEFLAIAEESGVIVQLDRYVREIAFGHAREWAEAGLPLQVAVNVTAADLRRPSFLRELAAELSAARVDPRLIELEVTDRVVMTEDELRPVLHHLRDLGVRLAVDDFGTGSSVLNRLQGGPFNTLKIDRSLIERIGHTGQAPVVQAVINMAHDLGLSVVAEGVETSAQLALLRRYECDLVQGFLFSTPIDPVSVVNYADSPHPDRTALTADAYR</sequence>
<accession>A0A6J4HN94</accession>
<dbReference type="InterPro" id="IPR035919">
    <property type="entry name" value="EAL_sf"/>
</dbReference>
<dbReference type="InterPro" id="IPR000160">
    <property type="entry name" value="GGDEF_dom"/>
</dbReference>
<dbReference type="InterPro" id="IPR029787">
    <property type="entry name" value="Nucleotide_cyclase"/>
</dbReference>
<feature type="domain" description="GGDEF" evidence="2">
    <location>
        <begin position="554"/>
        <end position="687"/>
    </location>
</feature>
<dbReference type="CDD" id="cd01949">
    <property type="entry name" value="GGDEF"/>
    <property type="match status" value="1"/>
</dbReference>
<dbReference type="Gene3D" id="3.30.450.40">
    <property type="match status" value="2"/>
</dbReference>